<dbReference type="PANTHER" id="PTHR11695">
    <property type="entry name" value="ALCOHOL DEHYDROGENASE RELATED"/>
    <property type="match status" value="1"/>
</dbReference>
<dbReference type="Pfam" id="PF08240">
    <property type="entry name" value="ADH_N"/>
    <property type="match status" value="1"/>
</dbReference>
<protein>
    <submittedName>
        <fullName evidence="2">NADPH:quinone reductase</fullName>
    </submittedName>
</protein>
<dbReference type="CDD" id="cd05289">
    <property type="entry name" value="MDR_like_2"/>
    <property type="match status" value="1"/>
</dbReference>
<feature type="domain" description="Enoyl reductase (ER)" evidence="1">
    <location>
        <begin position="5"/>
        <end position="276"/>
    </location>
</feature>
<organism evidence="2 3">
    <name type="scientific">Dactylosporangium sucinum</name>
    <dbReference type="NCBI Taxonomy" id="1424081"/>
    <lineage>
        <taxon>Bacteria</taxon>
        <taxon>Bacillati</taxon>
        <taxon>Actinomycetota</taxon>
        <taxon>Actinomycetes</taxon>
        <taxon>Micromonosporales</taxon>
        <taxon>Micromonosporaceae</taxon>
        <taxon>Dactylosporangium</taxon>
    </lineage>
</organism>
<name>A0A917UA94_9ACTN</name>
<dbReference type="Gene3D" id="3.90.180.10">
    <property type="entry name" value="Medium-chain alcohol dehydrogenases, catalytic domain"/>
    <property type="match status" value="1"/>
</dbReference>
<reference evidence="2" key="1">
    <citation type="journal article" date="2014" name="Int. J. Syst. Evol. Microbiol.">
        <title>Complete genome sequence of Corynebacterium casei LMG S-19264T (=DSM 44701T), isolated from a smear-ripened cheese.</title>
        <authorList>
            <consortium name="US DOE Joint Genome Institute (JGI-PGF)"/>
            <person name="Walter F."/>
            <person name="Albersmeier A."/>
            <person name="Kalinowski J."/>
            <person name="Ruckert C."/>
        </authorList>
    </citation>
    <scope>NUCLEOTIDE SEQUENCE</scope>
    <source>
        <strain evidence="2">JCM 19831</strain>
    </source>
</reference>
<dbReference type="Gene3D" id="3.40.50.720">
    <property type="entry name" value="NAD(P)-binding Rossmann-like Domain"/>
    <property type="match status" value="1"/>
</dbReference>
<reference evidence="2" key="2">
    <citation type="submission" date="2020-09" db="EMBL/GenBank/DDBJ databases">
        <authorList>
            <person name="Sun Q."/>
            <person name="Ohkuma M."/>
        </authorList>
    </citation>
    <scope>NUCLEOTIDE SEQUENCE</scope>
    <source>
        <strain evidence="2">JCM 19831</strain>
    </source>
</reference>
<keyword evidence="3" id="KW-1185">Reference proteome</keyword>
<gene>
    <name evidence="2" type="ORF">GCM10007977_084700</name>
</gene>
<dbReference type="GO" id="GO:0008270">
    <property type="term" value="F:zinc ion binding"/>
    <property type="evidence" value="ECO:0007669"/>
    <property type="project" value="InterPro"/>
</dbReference>
<dbReference type="PROSITE" id="PS01162">
    <property type="entry name" value="QOR_ZETA_CRYSTAL"/>
    <property type="match status" value="1"/>
</dbReference>
<dbReference type="SUPFAM" id="SSF51735">
    <property type="entry name" value="NAD(P)-binding Rossmann-fold domains"/>
    <property type="match status" value="1"/>
</dbReference>
<dbReference type="SMART" id="SM00829">
    <property type="entry name" value="PKS_ER"/>
    <property type="match status" value="1"/>
</dbReference>
<dbReference type="InterPro" id="IPR011032">
    <property type="entry name" value="GroES-like_sf"/>
</dbReference>
<dbReference type="AlphaFoldDB" id="A0A917UA94"/>
<dbReference type="Proteomes" id="UP000642070">
    <property type="component" value="Unassembled WGS sequence"/>
</dbReference>
<dbReference type="InterPro" id="IPR050700">
    <property type="entry name" value="YIM1/Zinc_Alcohol_DH_Fams"/>
</dbReference>
<dbReference type="SUPFAM" id="SSF50129">
    <property type="entry name" value="GroES-like"/>
    <property type="match status" value="1"/>
</dbReference>
<comment type="caution">
    <text evidence="2">The sequence shown here is derived from an EMBL/GenBank/DDBJ whole genome shotgun (WGS) entry which is preliminary data.</text>
</comment>
<dbReference type="PANTHER" id="PTHR11695:SF648">
    <property type="entry name" value="ZINC-BINDING OXIDOREDUCTASE"/>
    <property type="match status" value="1"/>
</dbReference>
<evidence type="ECO:0000313" key="2">
    <source>
        <dbReference type="EMBL" id="GGM69985.1"/>
    </source>
</evidence>
<dbReference type="InterPro" id="IPR002364">
    <property type="entry name" value="Quin_OxRdtase/zeta-crystal_CS"/>
</dbReference>
<dbReference type="Pfam" id="PF13602">
    <property type="entry name" value="ADH_zinc_N_2"/>
    <property type="match status" value="1"/>
</dbReference>
<evidence type="ECO:0000259" key="1">
    <source>
        <dbReference type="SMART" id="SM00829"/>
    </source>
</evidence>
<sequence length="278" mass="28226">MHAYGDASVIRVDEVPVPVPLPHQVLVRTAATSFNPSEVGLRLGLLRGMFELPLPHTLGWDLAGTVEGTGERVVGRIDTGAAAQFVAADRSLLVAAPSTVPLEHAAALPVAGLTAWQAVFEHGAVRPGERVLVNGAGGGIGGFAVQLARHAGAHVVATASARSASVVRSQGAAEVLDYPAGPLDALLPAPVDVVLHLVPGPVPDGVLRPGGRLVSATTPGPSHFVVRNDPAQLAALVALVDAGAVVPDISDIVDFGRVAEVHRAAEAGAVRGKVLVVP</sequence>
<dbReference type="GO" id="GO:0016491">
    <property type="term" value="F:oxidoreductase activity"/>
    <property type="evidence" value="ECO:0007669"/>
    <property type="project" value="InterPro"/>
</dbReference>
<dbReference type="InterPro" id="IPR020843">
    <property type="entry name" value="ER"/>
</dbReference>
<accession>A0A917UA94</accession>
<proteinExistence type="predicted"/>
<dbReference type="InterPro" id="IPR013154">
    <property type="entry name" value="ADH-like_N"/>
</dbReference>
<dbReference type="InterPro" id="IPR036291">
    <property type="entry name" value="NAD(P)-bd_dom_sf"/>
</dbReference>
<evidence type="ECO:0000313" key="3">
    <source>
        <dbReference type="Proteomes" id="UP000642070"/>
    </source>
</evidence>
<dbReference type="EMBL" id="BMPI01000060">
    <property type="protein sequence ID" value="GGM69985.1"/>
    <property type="molecule type" value="Genomic_DNA"/>
</dbReference>